<evidence type="ECO:0000313" key="10">
    <source>
        <dbReference type="EMBL" id="PWU22937.1"/>
    </source>
</evidence>
<keyword evidence="5 8" id="KW-0812">Transmembrane</keyword>
<dbReference type="GO" id="GO:0005886">
    <property type="term" value="C:plasma membrane"/>
    <property type="evidence" value="ECO:0007669"/>
    <property type="project" value="UniProtKB-SubCell"/>
</dbReference>
<dbReference type="PANTHER" id="PTHR33908">
    <property type="entry name" value="MANNOSYLTRANSFERASE YKCB-RELATED"/>
    <property type="match status" value="1"/>
</dbReference>
<dbReference type="GO" id="GO:0016763">
    <property type="term" value="F:pentosyltransferase activity"/>
    <property type="evidence" value="ECO:0007669"/>
    <property type="project" value="TreeGrafter"/>
</dbReference>
<feature type="transmembrane region" description="Helical" evidence="8">
    <location>
        <begin position="218"/>
        <end position="236"/>
    </location>
</feature>
<feature type="transmembrane region" description="Helical" evidence="8">
    <location>
        <begin position="315"/>
        <end position="335"/>
    </location>
</feature>
<evidence type="ECO:0000256" key="1">
    <source>
        <dbReference type="ARBA" id="ARBA00004651"/>
    </source>
</evidence>
<feature type="transmembrane region" description="Helical" evidence="8">
    <location>
        <begin position="277"/>
        <end position="295"/>
    </location>
</feature>
<evidence type="ECO:0000256" key="5">
    <source>
        <dbReference type="ARBA" id="ARBA00022692"/>
    </source>
</evidence>
<keyword evidence="3" id="KW-0328">Glycosyltransferase</keyword>
<reference evidence="10 11" key="1">
    <citation type="submission" date="2018-02" db="EMBL/GenBank/DDBJ databases">
        <title>Genomic Reconstructions from Amazon Rainforest and Pasture Soil Reveal Novel Insights into the Physiology of Candidate Phyla in Tropical Sites.</title>
        <authorList>
            <person name="Kroeger M.E."/>
            <person name="Delmont T."/>
            <person name="Eren A.M."/>
            <person name="Guo J."/>
            <person name="Meyer K.M."/>
            <person name="Khan K."/>
            <person name="Rodrigues J.L.M."/>
            <person name="Bohannan B.J.M."/>
            <person name="Tringe S."/>
            <person name="Borges C.D."/>
            <person name="Tiedje J."/>
            <person name="Tsai S.M."/>
            <person name="Nusslein K."/>
        </authorList>
    </citation>
    <scope>NUCLEOTIDE SEQUENCE [LARGE SCALE GENOMIC DNA]</scope>
    <source>
        <strain evidence="10">Amazon FNV 2010 28 9</strain>
    </source>
</reference>
<dbReference type="InterPro" id="IPR038731">
    <property type="entry name" value="RgtA/B/C-like"/>
</dbReference>
<evidence type="ECO:0000256" key="3">
    <source>
        <dbReference type="ARBA" id="ARBA00022676"/>
    </source>
</evidence>
<evidence type="ECO:0000259" key="9">
    <source>
        <dbReference type="Pfam" id="PF13231"/>
    </source>
</evidence>
<comment type="caution">
    <text evidence="10">The sequence shown here is derived from an EMBL/GenBank/DDBJ whole genome shotgun (WGS) entry which is preliminary data.</text>
</comment>
<feature type="transmembrane region" description="Helical" evidence="8">
    <location>
        <begin position="171"/>
        <end position="189"/>
    </location>
</feature>
<dbReference type="GO" id="GO:0010041">
    <property type="term" value="P:response to iron(III) ion"/>
    <property type="evidence" value="ECO:0007669"/>
    <property type="project" value="TreeGrafter"/>
</dbReference>
<proteinExistence type="predicted"/>
<evidence type="ECO:0000256" key="7">
    <source>
        <dbReference type="ARBA" id="ARBA00023136"/>
    </source>
</evidence>
<sequence>MMRIKQSVHTALLLGFILLVAALLRFYQLGAVPSGLQKDEVSFLVNTMALKATGRDEDNRAHPLYLQSIIDPKPALISYLQIPSIALFGENTFAARFPVVMAGLLSLVTVFFFIKEVLDELYAFIVTGILAISPWHIVASRATYEVIFSFLFSVLTLHLFIRIVRSSHRSWWEVACGICAFILAVYLYHSTKIFLPSSLVLSYFIYRPQKEKFPSKKTIGFLLVSFCAVLFFTFFVKDATKRFASVGLFADPSPMIIANEQGTDATGKLPLLYMRAYYNKVVVYGKAFLENYLSYFDPRLYFFQIAQPVRYQIPLQGVLYIVELFLFFIGLIVALTRPKLRQKFLLFWGIFLIAPIPAALTTIEVPSMIRSFPIILSFAVCIATGLIWIVQLRPVWLKRLGLVVVSVGYAYCIVFFLGQFFVQQPSYQSWYRNVADEHMAALVKKYQSSYSSILVTTYYAEPYLYLVRSHAISVQQLQASYPARMQKQFSLANITFVPGECDVVPDYHTLMVTYSGCRFSYLYKIIDTASYDDGTPAYYFVIYSPPPDIRTPDKQAHKI</sequence>
<feature type="transmembrane region" description="Helical" evidence="8">
    <location>
        <begin position="93"/>
        <end position="114"/>
    </location>
</feature>
<evidence type="ECO:0000256" key="6">
    <source>
        <dbReference type="ARBA" id="ARBA00022989"/>
    </source>
</evidence>
<feature type="domain" description="Glycosyltransferase RgtA/B/C/D-like" evidence="9">
    <location>
        <begin position="73"/>
        <end position="232"/>
    </location>
</feature>
<evidence type="ECO:0000256" key="4">
    <source>
        <dbReference type="ARBA" id="ARBA00022679"/>
    </source>
</evidence>
<feature type="transmembrane region" description="Helical" evidence="8">
    <location>
        <begin position="121"/>
        <end position="138"/>
    </location>
</feature>
<dbReference type="Proteomes" id="UP000246104">
    <property type="component" value="Unassembled WGS sequence"/>
</dbReference>
<feature type="transmembrane region" description="Helical" evidence="8">
    <location>
        <begin position="144"/>
        <end position="164"/>
    </location>
</feature>
<accession>A0A317JN10</accession>
<dbReference type="EMBL" id="PSRQ01000052">
    <property type="protein sequence ID" value="PWU22937.1"/>
    <property type="molecule type" value="Genomic_DNA"/>
</dbReference>
<dbReference type="PANTHER" id="PTHR33908:SF3">
    <property type="entry name" value="UNDECAPRENYL PHOSPHATE-ALPHA-4-AMINO-4-DEOXY-L-ARABINOSE ARABINOSYL TRANSFERASE"/>
    <property type="match status" value="1"/>
</dbReference>
<feature type="transmembrane region" description="Helical" evidence="8">
    <location>
        <begin position="344"/>
        <end position="363"/>
    </location>
</feature>
<organism evidence="10 11">
    <name type="scientific">Candidatus Cerribacteria bacterium 'Amazon FNV 2010 28 9'</name>
    <dbReference type="NCBI Taxonomy" id="2081795"/>
    <lineage>
        <taxon>Bacteria</taxon>
        <taxon>Candidatus Cerribacteria</taxon>
    </lineage>
</organism>
<protein>
    <recommendedName>
        <fullName evidence="9">Glycosyltransferase RgtA/B/C/D-like domain-containing protein</fullName>
    </recommendedName>
</protein>
<keyword evidence="7 8" id="KW-0472">Membrane</keyword>
<name>A0A317JN10_9BACT</name>
<keyword evidence="2" id="KW-1003">Cell membrane</keyword>
<gene>
    <name evidence="10" type="ORF">C5B42_04705</name>
</gene>
<dbReference type="AlphaFoldDB" id="A0A317JN10"/>
<dbReference type="Pfam" id="PF13231">
    <property type="entry name" value="PMT_2"/>
    <property type="match status" value="1"/>
</dbReference>
<feature type="transmembrane region" description="Helical" evidence="8">
    <location>
        <begin position="402"/>
        <end position="422"/>
    </location>
</feature>
<keyword evidence="4" id="KW-0808">Transferase</keyword>
<comment type="subcellular location">
    <subcellularLocation>
        <location evidence="1">Cell membrane</location>
        <topology evidence="1">Multi-pass membrane protein</topology>
    </subcellularLocation>
</comment>
<evidence type="ECO:0000256" key="2">
    <source>
        <dbReference type="ARBA" id="ARBA00022475"/>
    </source>
</evidence>
<dbReference type="GO" id="GO:0009103">
    <property type="term" value="P:lipopolysaccharide biosynthetic process"/>
    <property type="evidence" value="ECO:0007669"/>
    <property type="project" value="UniProtKB-ARBA"/>
</dbReference>
<evidence type="ECO:0000256" key="8">
    <source>
        <dbReference type="SAM" id="Phobius"/>
    </source>
</evidence>
<evidence type="ECO:0000313" key="11">
    <source>
        <dbReference type="Proteomes" id="UP000246104"/>
    </source>
</evidence>
<feature type="transmembrane region" description="Helical" evidence="8">
    <location>
        <begin position="369"/>
        <end position="390"/>
    </location>
</feature>
<dbReference type="InterPro" id="IPR050297">
    <property type="entry name" value="LipidA_mod_glycosyltrf_83"/>
</dbReference>
<keyword evidence="6 8" id="KW-1133">Transmembrane helix</keyword>